<name>A0A1S8WIQ2_OPIVI</name>
<keyword evidence="1" id="KW-0812">Transmembrane</keyword>
<feature type="signal peptide" evidence="2">
    <location>
        <begin position="1"/>
        <end position="19"/>
    </location>
</feature>
<accession>A0A1S8WIQ2</accession>
<dbReference type="Proteomes" id="UP000243686">
    <property type="component" value="Unassembled WGS sequence"/>
</dbReference>
<dbReference type="PANTHER" id="PTHR12959">
    <property type="entry name" value="GPI TRANSAMIDASE COMPONENT PIG-T-RELATED"/>
    <property type="match status" value="1"/>
</dbReference>
<keyword evidence="1" id="KW-0472">Membrane</keyword>
<gene>
    <name evidence="3" type="ORF">X801_09903</name>
</gene>
<keyword evidence="4" id="KW-1185">Reference proteome</keyword>
<feature type="chain" id="PRO_5013023910" evidence="2">
    <location>
        <begin position="20"/>
        <end position="619"/>
    </location>
</feature>
<evidence type="ECO:0000256" key="1">
    <source>
        <dbReference type="SAM" id="Phobius"/>
    </source>
</evidence>
<reference evidence="3 4" key="1">
    <citation type="submission" date="2015-03" db="EMBL/GenBank/DDBJ databases">
        <title>Draft genome of the nematode, Opisthorchis viverrini.</title>
        <authorList>
            <person name="Mitreva M."/>
        </authorList>
    </citation>
    <scope>NUCLEOTIDE SEQUENCE [LARGE SCALE GENOMIC DNA]</scope>
    <source>
        <strain evidence="3">Khon Kaen</strain>
    </source>
</reference>
<evidence type="ECO:0000313" key="4">
    <source>
        <dbReference type="Proteomes" id="UP000243686"/>
    </source>
</evidence>
<dbReference type="GO" id="GO:0016255">
    <property type="term" value="P:attachment of GPI anchor to protein"/>
    <property type="evidence" value="ECO:0007669"/>
    <property type="project" value="InterPro"/>
</dbReference>
<evidence type="ECO:0000313" key="3">
    <source>
        <dbReference type="EMBL" id="OON14304.1"/>
    </source>
</evidence>
<proteinExistence type="predicted"/>
<dbReference type="GO" id="GO:0042765">
    <property type="term" value="C:GPI-anchor transamidase complex"/>
    <property type="evidence" value="ECO:0007669"/>
    <property type="project" value="InterPro"/>
</dbReference>
<dbReference type="AlphaFoldDB" id="A0A1S8WIQ2"/>
<dbReference type="EMBL" id="KV906733">
    <property type="protein sequence ID" value="OON14304.1"/>
    <property type="molecule type" value="Genomic_DNA"/>
</dbReference>
<organism evidence="3 4">
    <name type="scientific">Opisthorchis viverrini</name>
    <name type="common">Southeast Asian liver fluke</name>
    <dbReference type="NCBI Taxonomy" id="6198"/>
    <lineage>
        <taxon>Eukaryota</taxon>
        <taxon>Metazoa</taxon>
        <taxon>Spiralia</taxon>
        <taxon>Lophotrochozoa</taxon>
        <taxon>Platyhelminthes</taxon>
        <taxon>Trematoda</taxon>
        <taxon>Digenea</taxon>
        <taxon>Opisthorchiida</taxon>
        <taxon>Opisthorchiata</taxon>
        <taxon>Opisthorchiidae</taxon>
        <taxon>Opisthorchis</taxon>
    </lineage>
</organism>
<keyword evidence="1" id="KW-1133">Transmembrane helix</keyword>
<evidence type="ECO:0000256" key="2">
    <source>
        <dbReference type="SAM" id="SignalP"/>
    </source>
</evidence>
<protein>
    <submittedName>
        <fullName evidence="3">Gpi16 subunit, GPI transamidase component</fullName>
    </submittedName>
</protein>
<keyword evidence="2" id="KW-0732">Signal</keyword>
<sequence>MFVISILLLCMVVLGDVLCHENFNEELLIKELGGGFTAFHFQFVSRTPEYEQPKQHRNIVPKSMFDILTKYSVEELHLSMVRGHWDDEHWGRNFMMTAPAGAELWSWFKHDTTNVDQAWFELTHALSGQFCASLARLSSRTFSVVPRWSFRPTGIVNPRDKRNGTDRVRYAQMPGEGLCSENFTPWVKLLPCKNLRGLATLLVPTSLFRSNYIDLSVNIRRTCWVSHQSYYRTNFQDASCSSLGYELTQTLTAVFDRRLLYGNLHSPWSIQGMLGSSIQGVCGPAESSQVFLLSSPMTTTIQVDTPSPDSYNITDLRVQAVYASSELLNGAKDKSLFTPPAQMRQPSASDLPLVSVSKYLIGSGTADGGIRALLTNRATFPLHVVYMDFIPWYTQVLFSTLKVEVRSKGTGKWMSSYPVKSHLVPSISRERMGHMELVLLIPPGHQVTVSYKFRRVLQRWDEYPPDANHGYLLPAAVVSYQLTPPDLDYVRRNTPAAARELALPNWASTYMQYFQESSSLSVHRPGDGFVRIYSSVVLITMPTPDFSMPFNALCIVCSVIALLFGSVHKVTAGQIEARPAEEGGPRLLRLLRKIVSRLRGLLRQGPPIRTSTVKEQKID</sequence>
<dbReference type="Pfam" id="PF04113">
    <property type="entry name" value="Gpi16"/>
    <property type="match status" value="2"/>
</dbReference>
<feature type="transmembrane region" description="Helical" evidence="1">
    <location>
        <begin position="546"/>
        <end position="565"/>
    </location>
</feature>
<dbReference type="InterPro" id="IPR007245">
    <property type="entry name" value="PIG-T"/>
</dbReference>
<dbReference type="PANTHER" id="PTHR12959:SF11">
    <property type="entry name" value="GPI TRANSAMIDASE COMPONENT PIG-T"/>
    <property type="match status" value="1"/>
</dbReference>